<feature type="compositionally biased region" description="Low complexity" evidence="1">
    <location>
        <begin position="42"/>
        <end position="53"/>
    </location>
</feature>
<gene>
    <name evidence="2" type="ORF">SAMN05216174_11551</name>
</gene>
<dbReference type="PANTHER" id="PTHR34861">
    <property type="match status" value="1"/>
</dbReference>
<dbReference type="Pfam" id="PF04199">
    <property type="entry name" value="Cyclase"/>
    <property type="match status" value="1"/>
</dbReference>
<dbReference type="EMBL" id="FMZZ01000015">
    <property type="protein sequence ID" value="SDD66242.1"/>
    <property type="molecule type" value="Genomic_DNA"/>
</dbReference>
<evidence type="ECO:0000313" key="2">
    <source>
        <dbReference type="EMBL" id="SDD66242.1"/>
    </source>
</evidence>
<accession>A0A1G6WK31</accession>
<dbReference type="GO" id="GO:0019441">
    <property type="term" value="P:L-tryptophan catabolic process to kynurenine"/>
    <property type="evidence" value="ECO:0007669"/>
    <property type="project" value="InterPro"/>
</dbReference>
<dbReference type="Gene3D" id="3.50.30.50">
    <property type="entry name" value="Putative cyclase"/>
    <property type="match status" value="1"/>
</dbReference>
<dbReference type="InterPro" id="IPR037175">
    <property type="entry name" value="KFase_sf"/>
</dbReference>
<protein>
    <submittedName>
        <fullName evidence="2">Putative cyclase</fullName>
    </submittedName>
</protein>
<dbReference type="PANTHER" id="PTHR34861:SF10">
    <property type="entry name" value="CYCLASE"/>
    <property type="match status" value="1"/>
</dbReference>
<organism evidence="2 3">
    <name type="scientific">Actinokineospora iranica</name>
    <dbReference type="NCBI Taxonomy" id="1271860"/>
    <lineage>
        <taxon>Bacteria</taxon>
        <taxon>Bacillati</taxon>
        <taxon>Actinomycetota</taxon>
        <taxon>Actinomycetes</taxon>
        <taxon>Pseudonocardiales</taxon>
        <taxon>Pseudonocardiaceae</taxon>
        <taxon>Actinokineospora</taxon>
    </lineage>
</organism>
<dbReference type="Proteomes" id="UP000199501">
    <property type="component" value="Unassembled WGS sequence"/>
</dbReference>
<dbReference type="AlphaFoldDB" id="A0A1G6WK31"/>
<dbReference type="PROSITE" id="PS51318">
    <property type="entry name" value="TAT"/>
    <property type="match status" value="1"/>
</dbReference>
<dbReference type="GO" id="GO:0004061">
    <property type="term" value="F:arylformamidase activity"/>
    <property type="evidence" value="ECO:0007669"/>
    <property type="project" value="InterPro"/>
</dbReference>
<feature type="compositionally biased region" description="Acidic residues" evidence="1">
    <location>
        <begin position="54"/>
        <end position="65"/>
    </location>
</feature>
<sequence>MRPDLVESYLSRRAALGLAGRAAVAGGVAATGGALAPGIAAADSTTTNTPADTMADDTTADGAADDSPFDYSDLAAWAPSRYGPDDQRGSLNEITPETTARALRLVRDAREVRTYNLGEVMWNGFPGFVTTPPRLYEQRLTIGGYTSPRFEAEGGIVQFREPLGSNRLSLHEERFAAVASPGHTRQYSTTYQLGVQLDGLNHVGCGEYFYNGHRGPEIDELYGTSKLGAEHTGPIVTRGVLLDVLGVKLATGDDSALGPPAANGAPVLASDYRITLRDIHDAMDFGGIGRFEPGDAILFRTGWNQLLHRVDRQPDPADIDRWMGSGGLPGIYLREARYLARHRPALIGSDTWALEVLGNPVNDDGLVFPVHQDLLMRFGIRIAESVVLDGPARDRLHTFVYLVTPQLAEGATCGNTPPAALGAPRR</sequence>
<dbReference type="SUPFAM" id="SSF102198">
    <property type="entry name" value="Putative cyclase"/>
    <property type="match status" value="1"/>
</dbReference>
<dbReference type="InterPro" id="IPR006311">
    <property type="entry name" value="TAT_signal"/>
</dbReference>
<feature type="region of interest" description="Disordered" evidence="1">
    <location>
        <begin position="42"/>
        <end position="65"/>
    </location>
</feature>
<name>A0A1G6WK31_9PSEU</name>
<dbReference type="InterPro" id="IPR007325">
    <property type="entry name" value="KFase/CYL"/>
</dbReference>
<keyword evidence="3" id="KW-1185">Reference proteome</keyword>
<evidence type="ECO:0000256" key="1">
    <source>
        <dbReference type="SAM" id="MobiDB-lite"/>
    </source>
</evidence>
<proteinExistence type="predicted"/>
<evidence type="ECO:0000313" key="3">
    <source>
        <dbReference type="Proteomes" id="UP000199501"/>
    </source>
</evidence>
<dbReference type="STRING" id="1271860.SAMN05216174_11551"/>
<reference evidence="3" key="1">
    <citation type="submission" date="2016-10" db="EMBL/GenBank/DDBJ databases">
        <authorList>
            <person name="Varghese N."/>
            <person name="Submissions S."/>
        </authorList>
    </citation>
    <scope>NUCLEOTIDE SEQUENCE [LARGE SCALE GENOMIC DNA]</scope>
    <source>
        <strain evidence="3">IBRC-M 10403</strain>
    </source>
</reference>
<dbReference type="RefSeq" id="WP_175483034.1">
    <property type="nucleotide sequence ID" value="NZ_FMZZ01000015.1"/>
</dbReference>